<organism evidence="4 5">
    <name type="scientific">Kitasatospora viridis</name>
    <dbReference type="NCBI Taxonomy" id="281105"/>
    <lineage>
        <taxon>Bacteria</taxon>
        <taxon>Bacillati</taxon>
        <taxon>Actinomycetota</taxon>
        <taxon>Actinomycetes</taxon>
        <taxon>Kitasatosporales</taxon>
        <taxon>Streptomycetaceae</taxon>
        <taxon>Kitasatospora</taxon>
    </lineage>
</organism>
<dbReference type="RefSeq" id="WP_145909095.1">
    <property type="nucleotide sequence ID" value="NZ_BAAAMZ010000010.1"/>
</dbReference>
<dbReference type="InterPro" id="IPR036291">
    <property type="entry name" value="NAD(P)-bd_dom_sf"/>
</dbReference>
<evidence type="ECO:0000256" key="1">
    <source>
        <dbReference type="ARBA" id="ARBA00006328"/>
    </source>
</evidence>
<comment type="similarity">
    <text evidence="1">Belongs to the NmrA-type oxidoreductase family.</text>
</comment>
<evidence type="ECO:0000256" key="2">
    <source>
        <dbReference type="ARBA" id="ARBA00022857"/>
    </source>
</evidence>
<dbReference type="PANTHER" id="PTHR42748:SF7">
    <property type="entry name" value="NMRA LIKE REDOX SENSOR 1-RELATED"/>
    <property type="match status" value="1"/>
</dbReference>
<name>A0A561TWL8_9ACTN</name>
<accession>A0A561TWL8</accession>
<feature type="domain" description="NmrA-like" evidence="3">
    <location>
        <begin position="7"/>
        <end position="242"/>
    </location>
</feature>
<dbReference type="AlphaFoldDB" id="A0A561TWL8"/>
<dbReference type="InterPro" id="IPR008030">
    <property type="entry name" value="NmrA-like"/>
</dbReference>
<sequence length="306" mass="32065">MTTTRTALVAVTGATGKQGGATARRLLAAGHPVRALVRNPAAPAALELDSLGAELAVADFDDPSTLLPALAGASALFVVPPTTYRPDGGGPDLELARGRALADAAAAAGVRQAVFTGVASTGGEAFAAPGKRRVEQYLRERIELVTVLRPVRFMTNYLGLPGLGLDGFDQGVHRHIFPPDEPLQIIAPADIAEFAALAFEHPDRFAGRTLELAGDAPTPAEAVAAIVAATGTPLHYHQLTHTEATALSPQIAATRQHWLAGHRWHADIEALRVIHPGLRTLSDWLAEGGAAALRTRLLDQPVPRPS</sequence>
<dbReference type="InterPro" id="IPR051164">
    <property type="entry name" value="NmrA-like_oxidored"/>
</dbReference>
<reference evidence="4 5" key="1">
    <citation type="submission" date="2019-06" db="EMBL/GenBank/DDBJ databases">
        <title>Sequencing the genomes of 1000 actinobacteria strains.</title>
        <authorList>
            <person name="Klenk H.-P."/>
        </authorList>
    </citation>
    <scope>NUCLEOTIDE SEQUENCE [LARGE SCALE GENOMIC DNA]</scope>
    <source>
        <strain evidence="4 5">DSM 44826</strain>
    </source>
</reference>
<dbReference type="Proteomes" id="UP000317940">
    <property type="component" value="Unassembled WGS sequence"/>
</dbReference>
<dbReference type="EMBL" id="VIWT01000002">
    <property type="protein sequence ID" value="TWF91515.1"/>
    <property type="molecule type" value="Genomic_DNA"/>
</dbReference>
<evidence type="ECO:0000313" key="4">
    <source>
        <dbReference type="EMBL" id="TWF91515.1"/>
    </source>
</evidence>
<evidence type="ECO:0000259" key="3">
    <source>
        <dbReference type="Pfam" id="PF05368"/>
    </source>
</evidence>
<evidence type="ECO:0000313" key="5">
    <source>
        <dbReference type="Proteomes" id="UP000317940"/>
    </source>
</evidence>
<gene>
    <name evidence="4" type="ORF">FHX73_12630</name>
</gene>
<keyword evidence="2" id="KW-0521">NADP</keyword>
<dbReference type="Pfam" id="PF05368">
    <property type="entry name" value="NmrA"/>
    <property type="match status" value="1"/>
</dbReference>
<protein>
    <submittedName>
        <fullName evidence="4">Uncharacterized protein YbjT (DUF2867 family)</fullName>
    </submittedName>
</protein>
<dbReference type="PANTHER" id="PTHR42748">
    <property type="entry name" value="NITROGEN METABOLITE REPRESSION PROTEIN NMRA FAMILY MEMBER"/>
    <property type="match status" value="1"/>
</dbReference>
<comment type="caution">
    <text evidence="4">The sequence shown here is derived from an EMBL/GenBank/DDBJ whole genome shotgun (WGS) entry which is preliminary data.</text>
</comment>
<keyword evidence="5" id="KW-1185">Reference proteome</keyword>
<dbReference type="OrthoDB" id="3866253at2"/>
<dbReference type="SUPFAM" id="SSF51735">
    <property type="entry name" value="NAD(P)-binding Rossmann-fold domains"/>
    <property type="match status" value="1"/>
</dbReference>
<dbReference type="Gene3D" id="3.90.25.10">
    <property type="entry name" value="UDP-galactose 4-epimerase, domain 1"/>
    <property type="match status" value="1"/>
</dbReference>
<dbReference type="Gene3D" id="3.40.50.720">
    <property type="entry name" value="NAD(P)-binding Rossmann-like Domain"/>
    <property type="match status" value="1"/>
</dbReference>
<proteinExistence type="inferred from homology"/>